<protein>
    <submittedName>
        <fullName evidence="1">Uncharacterized protein</fullName>
    </submittedName>
</protein>
<name>A0A3S4Z880_ACTVI</name>
<organism evidence="1 2">
    <name type="scientific">Actinomyces viscosus</name>
    <dbReference type="NCBI Taxonomy" id="1656"/>
    <lineage>
        <taxon>Bacteria</taxon>
        <taxon>Bacillati</taxon>
        <taxon>Actinomycetota</taxon>
        <taxon>Actinomycetes</taxon>
        <taxon>Actinomycetales</taxon>
        <taxon>Actinomycetaceae</taxon>
        <taxon>Actinomyces</taxon>
    </lineage>
</organism>
<gene>
    <name evidence="1" type="ORF">NCTC10951_01154</name>
</gene>
<proteinExistence type="predicted"/>
<dbReference type="KEGG" id="avc:NCTC10951_01154"/>
<reference evidence="1 2" key="1">
    <citation type="submission" date="2018-12" db="EMBL/GenBank/DDBJ databases">
        <authorList>
            <consortium name="Pathogen Informatics"/>
        </authorList>
    </citation>
    <scope>NUCLEOTIDE SEQUENCE [LARGE SCALE GENOMIC DNA]</scope>
    <source>
        <strain evidence="1 2">NCTC10951</strain>
    </source>
</reference>
<accession>A0A3S4Z880</accession>
<dbReference type="Proteomes" id="UP000268658">
    <property type="component" value="Chromosome"/>
</dbReference>
<evidence type="ECO:0000313" key="2">
    <source>
        <dbReference type="Proteomes" id="UP000268658"/>
    </source>
</evidence>
<dbReference type="AlphaFoldDB" id="A0A3S4Z880"/>
<dbReference type="EMBL" id="LR134477">
    <property type="protein sequence ID" value="VEI15442.1"/>
    <property type="molecule type" value="Genomic_DNA"/>
</dbReference>
<evidence type="ECO:0000313" key="1">
    <source>
        <dbReference type="EMBL" id="VEI15442.1"/>
    </source>
</evidence>
<sequence length="212" mass="23124">MRDITFILPSQWREIDLTGDVQGQAKAVAEHMIGEQHHGREVLNARISIERSLREQFTELAQADSSLLLMEVDPVGGLRTGTFLAVLPFPRESGEDPMDMLLAVASSTPGAEVFEEGELLIMRTSTVSDRTEAVNESLAAADQDLGLGMSSLPAGSQVRSERLTYYVGHPEHVDDWMLVSGVITTLADEDGRALADSLRAVCDAIVQSVRFQ</sequence>